<proteinExistence type="inferred from homology"/>
<dbReference type="GO" id="GO:0015078">
    <property type="term" value="F:proton transmembrane transporter activity"/>
    <property type="evidence" value="ECO:0007669"/>
    <property type="project" value="InterPro"/>
</dbReference>
<evidence type="ECO:0000256" key="13">
    <source>
        <dbReference type="SAM" id="Phobius"/>
    </source>
</evidence>
<evidence type="ECO:0000256" key="7">
    <source>
        <dbReference type="ARBA" id="ARBA00022781"/>
    </source>
</evidence>
<name>A0A3G5FNQ8_9CUCU</name>
<keyword evidence="10 12" id="KW-0496">Mitochondrion</keyword>
<gene>
    <name evidence="14" type="primary">atp8</name>
</gene>
<comment type="subcellular location">
    <subcellularLocation>
        <location evidence="1 12">Mitochondrion membrane</location>
        <topology evidence="1 12">Single-pass membrane protein</topology>
    </subcellularLocation>
</comment>
<evidence type="ECO:0000256" key="10">
    <source>
        <dbReference type="ARBA" id="ARBA00023128"/>
    </source>
</evidence>
<evidence type="ECO:0000256" key="2">
    <source>
        <dbReference type="ARBA" id="ARBA00008892"/>
    </source>
</evidence>
<dbReference type="GO" id="GO:0031966">
    <property type="term" value="C:mitochondrial membrane"/>
    <property type="evidence" value="ECO:0007669"/>
    <property type="project" value="UniProtKB-SubCell"/>
</dbReference>
<comment type="similarity">
    <text evidence="2 12">Belongs to the ATPase protein 8 family.</text>
</comment>
<evidence type="ECO:0000256" key="1">
    <source>
        <dbReference type="ARBA" id="ARBA00004304"/>
    </source>
</evidence>
<feature type="transmembrane region" description="Helical" evidence="13">
    <location>
        <begin position="6"/>
        <end position="31"/>
    </location>
</feature>
<keyword evidence="11 13" id="KW-0472">Membrane</keyword>
<evidence type="ECO:0000256" key="4">
    <source>
        <dbReference type="ARBA" id="ARBA00022448"/>
    </source>
</evidence>
<protein>
    <recommendedName>
        <fullName evidence="12">ATP synthase complex subunit 8</fullName>
    </recommendedName>
</protein>
<reference evidence="14" key="2">
    <citation type="submission" date="2018-08" db="EMBL/GenBank/DDBJ databases">
        <authorList>
            <person name="Prakash G."/>
            <person name="Vogler A.P."/>
        </authorList>
    </citation>
    <scope>NUCLEOTIDE SEQUENCE</scope>
</reference>
<dbReference type="Pfam" id="PF00895">
    <property type="entry name" value="ATP-synt_8"/>
    <property type="match status" value="1"/>
</dbReference>
<sequence>MPQMAPMNWLMLLITMITILLILNSMIYFTVNNHPSNTKIKFNKNINWKW</sequence>
<keyword evidence="4 12" id="KW-0813">Transport</keyword>
<keyword evidence="8 13" id="KW-1133">Transmembrane helix</keyword>
<evidence type="ECO:0000256" key="9">
    <source>
        <dbReference type="ARBA" id="ARBA00023065"/>
    </source>
</evidence>
<keyword evidence="9 12" id="KW-0406">Ion transport</keyword>
<dbReference type="AlphaFoldDB" id="A0A3G5FNQ8"/>
<keyword evidence="5 12" id="KW-0138">CF(0)</keyword>
<comment type="subunit">
    <text evidence="3">F-type ATPases have 2 components, CF(1) - the catalytic core - and CF(0) - the membrane proton channel.</text>
</comment>
<dbReference type="InterPro" id="IPR001421">
    <property type="entry name" value="ATP8_metazoa"/>
</dbReference>
<dbReference type="GO" id="GO:0015986">
    <property type="term" value="P:proton motive force-driven ATP synthesis"/>
    <property type="evidence" value="ECO:0007669"/>
    <property type="project" value="InterPro"/>
</dbReference>
<dbReference type="EMBL" id="MH789729">
    <property type="protein sequence ID" value="AYW52262.1"/>
    <property type="molecule type" value="Genomic_DNA"/>
</dbReference>
<evidence type="ECO:0000256" key="11">
    <source>
        <dbReference type="ARBA" id="ARBA00023136"/>
    </source>
</evidence>
<evidence type="ECO:0000256" key="6">
    <source>
        <dbReference type="ARBA" id="ARBA00022692"/>
    </source>
</evidence>
<reference evidence="14" key="1">
    <citation type="journal article" date="2015" name="Mol. Biol. Evol.">
        <title>Soup to Tree: The Phylogeny of Beetles Inferred by Mitochondrial Metagenomics of a Bornean Rainforest Sample.</title>
        <authorList>
            <person name="Crampton-Platt A."/>
            <person name="Timmermans M.J."/>
            <person name="Gimmel M.L."/>
            <person name="Kutty S.N."/>
            <person name="Cockerill T.D."/>
            <person name="Vun Khen C."/>
            <person name="Vogler A.P."/>
        </authorList>
    </citation>
    <scope>NUCLEOTIDE SEQUENCE</scope>
</reference>
<evidence type="ECO:0000256" key="3">
    <source>
        <dbReference type="ARBA" id="ARBA00011291"/>
    </source>
</evidence>
<dbReference type="GO" id="GO:0045259">
    <property type="term" value="C:proton-transporting ATP synthase complex"/>
    <property type="evidence" value="ECO:0007669"/>
    <property type="project" value="UniProtKB-KW"/>
</dbReference>
<evidence type="ECO:0000256" key="5">
    <source>
        <dbReference type="ARBA" id="ARBA00022547"/>
    </source>
</evidence>
<evidence type="ECO:0000313" key="14">
    <source>
        <dbReference type="EMBL" id="AYW52262.1"/>
    </source>
</evidence>
<evidence type="ECO:0000256" key="8">
    <source>
        <dbReference type="ARBA" id="ARBA00022989"/>
    </source>
</evidence>
<geneLocation type="mitochondrion" evidence="14"/>
<organism evidence="14">
    <name type="scientific">Cassidinae sp. ACP-2018</name>
    <dbReference type="NCBI Taxonomy" id="2480630"/>
    <lineage>
        <taxon>Eukaryota</taxon>
        <taxon>Metazoa</taxon>
        <taxon>Ecdysozoa</taxon>
        <taxon>Arthropoda</taxon>
        <taxon>Hexapoda</taxon>
        <taxon>Insecta</taxon>
        <taxon>Pterygota</taxon>
        <taxon>Neoptera</taxon>
        <taxon>Endopterygota</taxon>
        <taxon>Coleoptera</taxon>
        <taxon>Polyphaga</taxon>
        <taxon>Cucujiformia</taxon>
        <taxon>Chrysomeloidea</taxon>
        <taxon>Chrysomelidae</taxon>
        <taxon>Cassidinae</taxon>
    </lineage>
</organism>
<keyword evidence="7 12" id="KW-0375">Hydrogen ion transport</keyword>
<keyword evidence="6 12" id="KW-0812">Transmembrane</keyword>
<evidence type="ECO:0000256" key="12">
    <source>
        <dbReference type="RuleBase" id="RU003661"/>
    </source>
</evidence>
<accession>A0A3G5FNQ8</accession>